<dbReference type="PANTHER" id="PTHR34190:SF3">
    <property type="entry name" value="MICROSPORE-SPECIFIC PROMOTER 2"/>
    <property type="match status" value="1"/>
</dbReference>
<feature type="compositionally biased region" description="Basic and acidic residues" evidence="1">
    <location>
        <begin position="143"/>
        <end position="153"/>
    </location>
</feature>
<dbReference type="Proteomes" id="UP001159364">
    <property type="component" value="Linkage Group LG01"/>
</dbReference>
<evidence type="ECO:0000313" key="3">
    <source>
        <dbReference type="Proteomes" id="UP001159364"/>
    </source>
</evidence>
<sequence length="184" mass="20771">MDVSRQSNSTVPLVSRLDHVDFMMKCLEGKQNMQKWSNNNGVRITERPCMPLDLAVRETYLKGSLMDRVTSLERRLFQLCLEMEASSTSGTSSQTSGYASSSQGSKSEPSSSFPTFNYQNNQNQANKLQAHVVLSKKPQVQSEQEKNDSEVVKQKPGKNKNVKTCKSRKKRAANRWPHLRILGC</sequence>
<evidence type="ECO:0000256" key="1">
    <source>
        <dbReference type="SAM" id="MobiDB-lite"/>
    </source>
</evidence>
<feature type="region of interest" description="Disordered" evidence="1">
    <location>
        <begin position="135"/>
        <end position="176"/>
    </location>
</feature>
<dbReference type="EMBL" id="JAIWQS010000001">
    <property type="protein sequence ID" value="KAJ8774479.1"/>
    <property type="molecule type" value="Genomic_DNA"/>
</dbReference>
<organism evidence="2 3">
    <name type="scientific">Erythroxylum novogranatense</name>
    <dbReference type="NCBI Taxonomy" id="1862640"/>
    <lineage>
        <taxon>Eukaryota</taxon>
        <taxon>Viridiplantae</taxon>
        <taxon>Streptophyta</taxon>
        <taxon>Embryophyta</taxon>
        <taxon>Tracheophyta</taxon>
        <taxon>Spermatophyta</taxon>
        <taxon>Magnoliopsida</taxon>
        <taxon>eudicotyledons</taxon>
        <taxon>Gunneridae</taxon>
        <taxon>Pentapetalae</taxon>
        <taxon>rosids</taxon>
        <taxon>fabids</taxon>
        <taxon>Malpighiales</taxon>
        <taxon>Erythroxylaceae</taxon>
        <taxon>Erythroxylum</taxon>
    </lineage>
</organism>
<dbReference type="PANTHER" id="PTHR34190">
    <property type="entry name" value="EXPRESSED PROTEIN"/>
    <property type="match status" value="1"/>
</dbReference>
<name>A0AAV8U8R8_9ROSI</name>
<feature type="compositionally biased region" description="Basic residues" evidence="1">
    <location>
        <begin position="155"/>
        <end position="173"/>
    </location>
</feature>
<feature type="region of interest" description="Disordered" evidence="1">
    <location>
        <begin position="88"/>
        <end position="119"/>
    </location>
</feature>
<protein>
    <submittedName>
        <fullName evidence="2">Uncharacterized protein</fullName>
    </submittedName>
</protein>
<keyword evidence="3" id="KW-1185">Reference proteome</keyword>
<gene>
    <name evidence="2" type="ORF">K2173_016925</name>
</gene>
<reference evidence="2 3" key="1">
    <citation type="submission" date="2021-09" db="EMBL/GenBank/DDBJ databases">
        <title>Genomic insights and catalytic innovation underlie evolution of tropane alkaloids biosynthesis.</title>
        <authorList>
            <person name="Wang Y.-J."/>
            <person name="Tian T."/>
            <person name="Huang J.-P."/>
            <person name="Huang S.-X."/>
        </authorList>
    </citation>
    <scope>NUCLEOTIDE SEQUENCE [LARGE SCALE GENOMIC DNA]</scope>
    <source>
        <strain evidence="2">KIB-2018</strain>
        <tissue evidence="2">Leaf</tissue>
    </source>
</reference>
<comment type="caution">
    <text evidence="2">The sequence shown here is derived from an EMBL/GenBank/DDBJ whole genome shotgun (WGS) entry which is preliminary data.</text>
</comment>
<proteinExistence type="predicted"/>
<dbReference type="AlphaFoldDB" id="A0AAV8U8R8"/>
<accession>A0AAV8U8R8</accession>
<evidence type="ECO:0000313" key="2">
    <source>
        <dbReference type="EMBL" id="KAJ8774479.1"/>
    </source>
</evidence>